<dbReference type="SUPFAM" id="SSF52518">
    <property type="entry name" value="Thiamin diphosphate-binding fold (THDP-binding)"/>
    <property type="match status" value="2"/>
</dbReference>
<feature type="domain" description="Thiamine pyrophosphate enzyme central" evidence="10">
    <location>
        <begin position="191"/>
        <end position="326"/>
    </location>
</feature>
<dbReference type="NCBIfam" id="TIGR00118">
    <property type="entry name" value="acolac_lg"/>
    <property type="match status" value="1"/>
</dbReference>
<keyword evidence="9" id="KW-0479">Metal-binding</keyword>
<dbReference type="InterPro" id="IPR011766">
    <property type="entry name" value="TPP_enzyme_TPP-bd"/>
</dbReference>
<dbReference type="GO" id="GO:0000287">
    <property type="term" value="F:magnesium ion binding"/>
    <property type="evidence" value="ECO:0007669"/>
    <property type="project" value="UniProtKB-UniRule"/>
</dbReference>
<dbReference type="UniPathway" id="UPA00047">
    <property type="reaction ID" value="UER00055"/>
</dbReference>
<keyword evidence="14" id="KW-1185">Reference proteome</keyword>
<evidence type="ECO:0000256" key="6">
    <source>
        <dbReference type="ARBA" id="ARBA00023052"/>
    </source>
</evidence>
<dbReference type="GO" id="GO:0009097">
    <property type="term" value="P:isoleucine biosynthetic process"/>
    <property type="evidence" value="ECO:0007669"/>
    <property type="project" value="UniProtKB-UniPathway"/>
</dbReference>
<evidence type="ECO:0000256" key="3">
    <source>
        <dbReference type="ARBA" id="ARBA00007812"/>
    </source>
</evidence>
<evidence type="ECO:0000259" key="10">
    <source>
        <dbReference type="Pfam" id="PF00205"/>
    </source>
</evidence>
<accession>A0A8J6PCX3</accession>
<dbReference type="CDD" id="cd07035">
    <property type="entry name" value="TPP_PYR_POX_like"/>
    <property type="match status" value="1"/>
</dbReference>
<comment type="pathway">
    <text evidence="2 9">Amino-acid biosynthesis; L-valine biosynthesis; L-valine from pyruvate: step 1/4.</text>
</comment>
<evidence type="ECO:0000259" key="12">
    <source>
        <dbReference type="Pfam" id="PF02776"/>
    </source>
</evidence>
<dbReference type="InterPro" id="IPR029061">
    <property type="entry name" value="THDP-binding"/>
</dbReference>
<organism evidence="13 14">
    <name type="scientific">Massiliimalia timonensis</name>
    <dbReference type="NCBI Taxonomy" id="1987501"/>
    <lineage>
        <taxon>Bacteria</taxon>
        <taxon>Bacillati</taxon>
        <taxon>Bacillota</taxon>
        <taxon>Clostridia</taxon>
        <taxon>Eubacteriales</taxon>
        <taxon>Oscillospiraceae</taxon>
        <taxon>Massiliimalia</taxon>
    </lineage>
</organism>
<evidence type="ECO:0000256" key="7">
    <source>
        <dbReference type="ARBA" id="ARBA00023304"/>
    </source>
</evidence>
<feature type="domain" description="Thiamine pyrophosphate enzyme TPP-binding" evidence="11">
    <location>
        <begin position="382"/>
        <end position="529"/>
    </location>
</feature>
<evidence type="ECO:0000256" key="2">
    <source>
        <dbReference type="ARBA" id="ARBA00005025"/>
    </source>
</evidence>
<protein>
    <recommendedName>
        <fullName evidence="4 9">Acetolactate synthase</fullName>
        <ecNumber evidence="4 9">2.2.1.6</ecNumber>
    </recommendedName>
</protein>
<dbReference type="GO" id="GO:0050660">
    <property type="term" value="F:flavin adenine dinucleotide binding"/>
    <property type="evidence" value="ECO:0007669"/>
    <property type="project" value="InterPro"/>
</dbReference>
<comment type="pathway">
    <text evidence="1 9">Amino-acid biosynthesis; L-isoleucine biosynthesis; L-isoleucine from 2-oxobutanoate: step 1/4.</text>
</comment>
<dbReference type="PANTHER" id="PTHR18968">
    <property type="entry name" value="THIAMINE PYROPHOSPHATE ENZYMES"/>
    <property type="match status" value="1"/>
</dbReference>
<reference evidence="13" key="1">
    <citation type="submission" date="2020-08" db="EMBL/GenBank/DDBJ databases">
        <title>Genome public.</title>
        <authorList>
            <person name="Liu C."/>
            <person name="Sun Q."/>
        </authorList>
    </citation>
    <scope>NUCLEOTIDE SEQUENCE</scope>
    <source>
        <strain evidence="13">NSJ-15</strain>
    </source>
</reference>
<keyword evidence="9 13" id="KW-0808">Transferase</keyword>
<proteinExistence type="inferred from homology"/>
<dbReference type="GO" id="GO:0030976">
    <property type="term" value="F:thiamine pyrophosphate binding"/>
    <property type="evidence" value="ECO:0007669"/>
    <property type="project" value="UniProtKB-UniRule"/>
</dbReference>
<evidence type="ECO:0000313" key="13">
    <source>
        <dbReference type="EMBL" id="MBC8611018.1"/>
    </source>
</evidence>
<dbReference type="OrthoDB" id="4494979at2"/>
<evidence type="ECO:0000313" key="14">
    <source>
        <dbReference type="Proteomes" id="UP000632659"/>
    </source>
</evidence>
<dbReference type="RefSeq" id="WP_093989036.1">
    <property type="nucleotide sequence ID" value="NZ_FYDD01000004.1"/>
</dbReference>
<dbReference type="InterPro" id="IPR012000">
    <property type="entry name" value="Thiamin_PyroP_enz_cen_dom"/>
</dbReference>
<sequence>MITVAQAMVKCLEEEQTSVVFGYPGAAIGAFYDALSHSEIQHILVRHEQMAAHAASGYARMSERPAVCIATSGPGALNLITGIATAYMDSVPMVVITGQVSCDILGSDGFQEADITGAVEPFIKYSYIVKDPDSIGRIFKEAFYLAASGRPGPVLIDVPMDIQTQKIQFSYPETVNIRGYKPTIKGHPGQIKRVAIAMRNAKCPVICAGGGVFTAKAQAELSELIEKTNIPLVTTMMGIGAVNCDNPLNFGMLGMHGVPAANHAVQKADLLILIGARASDRSVMAPKIVEKHKKVVHIDIDPAEIGKNLAVDIPLVGDIKAILQELNQKVTRNECTEWQEELREFKNRTRTDRTVREGYINPKLFMNLLSTETDPNALVVADVGQNQIWTANHCGIHNGRFMTSGGMGTMGYSIPAAEGAKLADPKRQVVSVCGDGSFQMQMMELGTISYYHINVKMVVMNNNYLGMVKELQDKHYAGNETAVHLGDVLNICKLAQAYGIPSKRLTDMSECKNAIAEMMEHDGPYLLECMVSPDESTL</sequence>
<dbReference type="GO" id="GO:0009099">
    <property type="term" value="P:L-valine biosynthetic process"/>
    <property type="evidence" value="ECO:0007669"/>
    <property type="project" value="UniProtKB-UniPathway"/>
</dbReference>
<dbReference type="Gene3D" id="3.40.50.1220">
    <property type="entry name" value="TPP-binding domain"/>
    <property type="match status" value="1"/>
</dbReference>
<dbReference type="SUPFAM" id="SSF52467">
    <property type="entry name" value="DHS-like NAD/FAD-binding domain"/>
    <property type="match status" value="1"/>
</dbReference>
<dbReference type="Proteomes" id="UP000632659">
    <property type="component" value="Unassembled WGS sequence"/>
</dbReference>
<evidence type="ECO:0000256" key="5">
    <source>
        <dbReference type="ARBA" id="ARBA00022605"/>
    </source>
</evidence>
<comment type="caution">
    <text evidence="13">The sequence shown here is derived from an EMBL/GenBank/DDBJ whole genome shotgun (WGS) entry which is preliminary data.</text>
</comment>
<dbReference type="EMBL" id="JACRTL010000003">
    <property type="protein sequence ID" value="MBC8611018.1"/>
    <property type="molecule type" value="Genomic_DNA"/>
</dbReference>
<comment type="catalytic activity">
    <reaction evidence="8 9">
        <text>2 pyruvate + H(+) = (2S)-2-acetolactate + CO2</text>
        <dbReference type="Rhea" id="RHEA:25249"/>
        <dbReference type="ChEBI" id="CHEBI:15361"/>
        <dbReference type="ChEBI" id="CHEBI:15378"/>
        <dbReference type="ChEBI" id="CHEBI:16526"/>
        <dbReference type="ChEBI" id="CHEBI:58476"/>
        <dbReference type="EC" id="2.2.1.6"/>
    </reaction>
</comment>
<keyword evidence="7 9" id="KW-0100">Branched-chain amino acid biosynthesis</keyword>
<gene>
    <name evidence="13" type="primary">ilvB</name>
    <name evidence="13" type="ORF">H8702_07765</name>
</gene>
<comment type="similarity">
    <text evidence="3 9">Belongs to the TPP enzyme family.</text>
</comment>
<dbReference type="Pfam" id="PF02775">
    <property type="entry name" value="TPP_enzyme_C"/>
    <property type="match status" value="1"/>
</dbReference>
<dbReference type="Pfam" id="PF00205">
    <property type="entry name" value="TPP_enzyme_M"/>
    <property type="match status" value="1"/>
</dbReference>
<evidence type="ECO:0000256" key="1">
    <source>
        <dbReference type="ARBA" id="ARBA00004974"/>
    </source>
</evidence>
<feature type="domain" description="Thiamine pyrophosphate enzyme N-terminal TPP-binding" evidence="12">
    <location>
        <begin position="3"/>
        <end position="115"/>
    </location>
</feature>
<dbReference type="InterPro" id="IPR012001">
    <property type="entry name" value="Thiamin_PyroP_enz_TPP-bd_dom"/>
</dbReference>
<dbReference type="UniPathway" id="UPA00049">
    <property type="reaction ID" value="UER00059"/>
</dbReference>
<dbReference type="GO" id="GO:0005948">
    <property type="term" value="C:acetolactate synthase complex"/>
    <property type="evidence" value="ECO:0007669"/>
    <property type="project" value="TreeGrafter"/>
</dbReference>
<keyword evidence="6 9" id="KW-0786">Thiamine pyrophosphate</keyword>
<dbReference type="PANTHER" id="PTHR18968:SF13">
    <property type="entry name" value="ACETOLACTATE SYNTHASE CATALYTIC SUBUNIT, MITOCHONDRIAL"/>
    <property type="match status" value="1"/>
</dbReference>
<dbReference type="GO" id="GO:0003984">
    <property type="term" value="F:acetolactate synthase activity"/>
    <property type="evidence" value="ECO:0007669"/>
    <property type="project" value="UniProtKB-EC"/>
</dbReference>
<dbReference type="InterPro" id="IPR045229">
    <property type="entry name" value="TPP_enz"/>
</dbReference>
<keyword evidence="9" id="KW-0460">Magnesium</keyword>
<dbReference type="Pfam" id="PF02776">
    <property type="entry name" value="TPP_enzyme_N"/>
    <property type="match status" value="1"/>
</dbReference>
<evidence type="ECO:0000256" key="9">
    <source>
        <dbReference type="RuleBase" id="RU003591"/>
    </source>
</evidence>
<dbReference type="AlphaFoldDB" id="A0A8J6PCX3"/>
<dbReference type="InterPro" id="IPR029035">
    <property type="entry name" value="DHS-like_NAD/FAD-binding_dom"/>
</dbReference>
<dbReference type="Gene3D" id="3.40.50.970">
    <property type="match status" value="2"/>
</dbReference>
<name>A0A8J6PCX3_9FIRM</name>
<dbReference type="FunFam" id="3.40.50.970:FF:000007">
    <property type="entry name" value="Acetolactate synthase"/>
    <property type="match status" value="1"/>
</dbReference>
<comment type="cofactor">
    <cofactor evidence="9">
        <name>thiamine diphosphate</name>
        <dbReference type="ChEBI" id="CHEBI:58937"/>
    </cofactor>
    <text evidence="9">Binds 1 thiamine pyrophosphate per subunit.</text>
</comment>
<comment type="cofactor">
    <cofactor evidence="9">
        <name>Mg(2+)</name>
        <dbReference type="ChEBI" id="CHEBI:18420"/>
    </cofactor>
    <text evidence="9">Binds 1 Mg(2+) ion per subunit.</text>
</comment>
<evidence type="ECO:0000256" key="4">
    <source>
        <dbReference type="ARBA" id="ARBA00013145"/>
    </source>
</evidence>
<dbReference type="EC" id="2.2.1.6" evidence="4 9"/>
<evidence type="ECO:0000259" key="11">
    <source>
        <dbReference type="Pfam" id="PF02775"/>
    </source>
</evidence>
<dbReference type="FunFam" id="3.40.50.1220:FF:000008">
    <property type="entry name" value="Acetolactate synthase"/>
    <property type="match status" value="1"/>
</dbReference>
<evidence type="ECO:0000256" key="8">
    <source>
        <dbReference type="ARBA" id="ARBA00048670"/>
    </source>
</evidence>
<keyword evidence="5 9" id="KW-0028">Amino-acid biosynthesis</keyword>
<dbReference type="InterPro" id="IPR012846">
    <property type="entry name" value="Acetolactate_synth_lsu"/>
</dbReference>